<keyword evidence="4 5" id="KW-0808">Transferase</keyword>
<evidence type="ECO:0000256" key="1">
    <source>
        <dbReference type="ARBA" id="ARBA00009400"/>
    </source>
</evidence>
<dbReference type="GO" id="GO:0005737">
    <property type="term" value="C:cytoplasm"/>
    <property type="evidence" value="ECO:0007669"/>
    <property type="project" value="TreeGrafter"/>
</dbReference>
<dbReference type="GO" id="GO:0034213">
    <property type="term" value="P:quinolinate catabolic process"/>
    <property type="evidence" value="ECO:0007669"/>
    <property type="project" value="TreeGrafter"/>
</dbReference>
<comment type="caution">
    <text evidence="8">The sequence shown here is derived from an EMBL/GenBank/DDBJ whole genome shotgun (WGS) entry which is preliminary data.</text>
</comment>
<dbReference type="NCBIfam" id="TIGR01334">
    <property type="entry name" value="modD"/>
    <property type="match status" value="1"/>
</dbReference>
<dbReference type="SUPFAM" id="SSF54675">
    <property type="entry name" value="Nicotinate/Quinolinate PRTase N-terminal domain-like"/>
    <property type="match status" value="1"/>
</dbReference>
<evidence type="ECO:0000256" key="2">
    <source>
        <dbReference type="ARBA" id="ARBA00019205"/>
    </source>
</evidence>
<evidence type="ECO:0000259" key="7">
    <source>
        <dbReference type="Pfam" id="PF02749"/>
    </source>
</evidence>
<dbReference type="InterPro" id="IPR002638">
    <property type="entry name" value="Quinolinate_PRibosylTrfase_C"/>
</dbReference>
<dbReference type="InterPro" id="IPR037128">
    <property type="entry name" value="Quinolinate_PRibosylTase_N_sf"/>
</dbReference>
<dbReference type="AlphaFoldDB" id="A0A9D2KL22"/>
<dbReference type="PIRSF" id="PIRSF006250">
    <property type="entry name" value="NadC_ModD"/>
    <property type="match status" value="1"/>
</dbReference>
<dbReference type="Proteomes" id="UP000824225">
    <property type="component" value="Unassembled WGS sequence"/>
</dbReference>
<dbReference type="InterPro" id="IPR027277">
    <property type="entry name" value="NadC/ModD"/>
</dbReference>
<feature type="domain" description="Quinolinate phosphoribosyl transferase N-terminal" evidence="7">
    <location>
        <begin position="22"/>
        <end position="104"/>
    </location>
</feature>
<feature type="domain" description="Quinolinate phosphoribosyl transferase C-terminal" evidence="6">
    <location>
        <begin position="107"/>
        <end position="292"/>
    </location>
</feature>
<accession>A0A9D2KL22</accession>
<evidence type="ECO:0000256" key="5">
    <source>
        <dbReference type="PIRNR" id="PIRNR006250"/>
    </source>
</evidence>
<dbReference type="Pfam" id="PF02749">
    <property type="entry name" value="QRPTase_N"/>
    <property type="match status" value="1"/>
</dbReference>
<comment type="similarity">
    <text evidence="1 5">Belongs to the NadC/ModD family.</text>
</comment>
<dbReference type="GO" id="GO:0004514">
    <property type="term" value="F:nicotinate-nucleotide diphosphorylase (carboxylating) activity"/>
    <property type="evidence" value="ECO:0007669"/>
    <property type="project" value="InterPro"/>
</dbReference>
<gene>
    <name evidence="8" type="primary">modD</name>
    <name evidence="8" type="ORF">H9962_06270</name>
</gene>
<name>A0A9D2KL22_9BACT</name>
<sequence length="298" mass="32365">MELYKSDAFLDELLLEDCPYMDLTVELLGIGDRPGELVCSPRENCVLAGVETAAALWEKCGARVDRHARSGDRLIAGQPFLSVRGRAADLHRALKIAQNIMEYMTGIATRTADMLERARAVRPDVQVAVTRKNFPGAKRLCLEAATCAGARVHRLGLSDSVLIFDQHRVFLRHEPRSEAGENAPTPSPVELLAARVPALRRALPEKILAAEVDTPEEAFILAKAGMDSIQCEKFSSTELAATVKQIRLMRPDILILAAGGIRSDNAADYAAAGADVLVTSWVYTGKPADIHIEARAAD</sequence>
<evidence type="ECO:0000256" key="3">
    <source>
        <dbReference type="ARBA" id="ARBA00022676"/>
    </source>
</evidence>
<evidence type="ECO:0000256" key="4">
    <source>
        <dbReference type="ARBA" id="ARBA00022679"/>
    </source>
</evidence>
<dbReference type="PANTHER" id="PTHR32179:SF4">
    <property type="entry name" value="PYROPHOSPHORYLASE MODD-RELATED"/>
    <property type="match status" value="1"/>
</dbReference>
<evidence type="ECO:0000313" key="9">
    <source>
        <dbReference type="Proteomes" id="UP000824225"/>
    </source>
</evidence>
<dbReference type="Pfam" id="PF01729">
    <property type="entry name" value="QRPTase_C"/>
    <property type="match status" value="1"/>
</dbReference>
<dbReference type="InterPro" id="IPR006242">
    <property type="entry name" value="ModD"/>
</dbReference>
<dbReference type="EMBL" id="DXAN01000021">
    <property type="protein sequence ID" value="HJA08775.1"/>
    <property type="molecule type" value="Genomic_DNA"/>
</dbReference>
<dbReference type="InterPro" id="IPR013785">
    <property type="entry name" value="Aldolase_TIM"/>
</dbReference>
<dbReference type="InterPro" id="IPR022412">
    <property type="entry name" value="Quinolinate_PRibosylTrfase_N"/>
</dbReference>
<dbReference type="InterPro" id="IPR036068">
    <property type="entry name" value="Nicotinate_pribotase-like_C"/>
</dbReference>
<dbReference type="PANTHER" id="PTHR32179">
    <property type="entry name" value="NICOTINATE-NUCLEOTIDE PYROPHOSPHORYLASE [CARBOXYLATING]"/>
    <property type="match status" value="1"/>
</dbReference>
<protein>
    <recommendedName>
        <fullName evidence="2">Putative pyrophosphorylase ModD</fullName>
    </recommendedName>
</protein>
<reference evidence="8" key="2">
    <citation type="submission" date="2021-04" db="EMBL/GenBank/DDBJ databases">
        <authorList>
            <person name="Gilroy R."/>
        </authorList>
    </citation>
    <scope>NUCLEOTIDE SEQUENCE</scope>
    <source>
        <strain evidence="8">CHK186-16707</strain>
    </source>
</reference>
<reference evidence="8" key="1">
    <citation type="journal article" date="2021" name="PeerJ">
        <title>Extensive microbial diversity within the chicken gut microbiome revealed by metagenomics and culture.</title>
        <authorList>
            <person name="Gilroy R."/>
            <person name="Ravi A."/>
            <person name="Getino M."/>
            <person name="Pursley I."/>
            <person name="Horton D.L."/>
            <person name="Alikhan N.F."/>
            <person name="Baker D."/>
            <person name="Gharbi K."/>
            <person name="Hall N."/>
            <person name="Watson M."/>
            <person name="Adriaenssens E.M."/>
            <person name="Foster-Nyarko E."/>
            <person name="Jarju S."/>
            <person name="Secka A."/>
            <person name="Antonio M."/>
            <person name="Oren A."/>
            <person name="Chaudhuri R.R."/>
            <person name="La Ragione R."/>
            <person name="Hildebrand F."/>
            <person name="Pallen M.J."/>
        </authorList>
    </citation>
    <scope>NUCLEOTIDE SEQUENCE</scope>
    <source>
        <strain evidence="8">CHK186-16707</strain>
    </source>
</reference>
<dbReference type="Gene3D" id="3.90.1170.20">
    <property type="entry name" value="Quinolinate phosphoribosyl transferase, N-terminal domain"/>
    <property type="match status" value="1"/>
</dbReference>
<evidence type="ECO:0000313" key="8">
    <source>
        <dbReference type="EMBL" id="HJA08775.1"/>
    </source>
</evidence>
<dbReference type="GO" id="GO:0009435">
    <property type="term" value="P:NAD+ biosynthetic process"/>
    <property type="evidence" value="ECO:0007669"/>
    <property type="project" value="InterPro"/>
</dbReference>
<keyword evidence="3 5" id="KW-0328">Glycosyltransferase</keyword>
<proteinExistence type="inferred from homology"/>
<organism evidence="8 9">
    <name type="scientific">Candidatus Mailhella merdigallinarum</name>
    <dbReference type="NCBI Taxonomy" id="2838658"/>
    <lineage>
        <taxon>Bacteria</taxon>
        <taxon>Pseudomonadati</taxon>
        <taxon>Thermodesulfobacteriota</taxon>
        <taxon>Desulfovibrionia</taxon>
        <taxon>Desulfovibrionales</taxon>
        <taxon>Desulfovibrionaceae</taxon>
        <taxon>Mailhella</taxon>
    </lineage>
</organism>
<dbReference type="SUPFAM" id="SSF51690">
    <property type="entry name" value="Nicotinate/Quinolinate PRTase C-terminal domain-like"/>
    <property type="match status" value="1"/>
</dbReference>
<evidence type="ECO:0000259" key="6">
    <source>
        <dbReference type="Pfam" id="PF01729"/>
    </source>
</evidence>
<dbReference type="Gene3D" id="3.20.20.70">
    <property type="entry name" value="Aldolase class I"/>
    <property type="match status" value="1"/>
</dbReference>